<dbReference type="EMBL" id="GBXM01009198">
    <property type="protein sequence ID" value="JAH99379.1"/>
    <property type="molecule type" value="Transcribed_RNA"/>
</dbReference>
<organism evidence="1">
    <name type="scientific">Anguilla anguilla</name>
    <name type="common">European freshwater eel</name>
    <name type="synonym">Muraena anguilla</name>
    <dbReference type="NCBI Taxonomy" id="7936"/>
    <lineage>
        <taxon>Eukaryota</taxon>
        <taxon>Metazoa</taxon>
        <taxon>Chordata</taxon>
        <taxon>Craniata</taxon>
        <taxon>Vertebrata</taxon>
        <taxon>Euteleostomi</taxon>
        <taxon>Actinopterygii</taxon>
        <taxon>Neopterygii</taxon>
        <taxon>Teleostei</taxon>
        <taxon>Anguilliformes</taxon>
        <taxon>Anguillidae</taxon>
        <taxon>Anguilla</taxon>
    </lineage>
</organism>
<protein>
    <submittedName>
        <fullName evidence="1">Uncharacterized protein</fullName>
    </submittedName>
</protein>
<accession>A0A0E9X9V6</accession>
<dbReference type="AlphaFoldDB" id="A0A0E9X9V6"/>
<reference evidence="1" key="2">
    <citation type="journal article" date="2015" name="Fish Shellfish Immunol.">
        <title>Early steps in the European eel (Anguilla anguilla)-Vibrio vulnificus interaction in the gills: Role of the RtxA13 toxin.</title>
        <authorList>
            <person name="Callol A."/>
            <person name="Pajuelo D."/>
            <person name="Ebbesson L."/>
            <person name="Teles M."/>
            <person name="MacKenzie S."/>
            <person name="Amaro C."/>
        </authorList>
    </citation>
    <scope>NUCLEOTIDE SEQUENCE</scope>
</reference>
<evidence type="ECO:0000313" key="1">
    <source>
        <dbReference type="EMBL" id="JAH99379.1"/>
    </source>
</evidence>
<sequence length="23" mass="2871">MFRVARSLWMYRLVARYSIPLQI</sequence>
<name>A0A0E9X9V6_ANGAN</name>
<reference evidence="1" key="1">
    <citation type="submission" date="2014-11" db="EMBL/GenBank/DDBJ databases">
        <authorList>
            <person name="Amaro Gonzalez C."/>
        </authorList>
    </citation>
    <scope>NUCLEOTIDE SEQUENCE</scope>
</reference>
<proteinExistence type="predicted"/>